<dbReference type="GO" id="GO:0042795">
    <property type="term" value="P:snRNA transcription by RNA polymerase II"/>
    <property type="evidence" value="ECO:0007669"/>
    <property type="project" value="TreeGrafter"/>
</dbReference>
<reference evidence="9" key="1">
    <citation type="submission" date="2016-10" db="EMBL/GenBank/DDBJ databases">
        <authorList>
            <person name="Benchimol M."/>
            <person name="Almeida L.G."/>
            <person name="Vasconcelos A.T."/>
            <person name="Perreira-Neves A."/>
            <person name="Rosa I.A."/>
            <person name="Tasca T."/>
            <person name="Bogo M.R."/>
            <person name="de Souza W."/>
        </authorList>
    </citation>
    <scope>NUCLEOTIDE SEQUENCE [LARGE SCALE GENOMIC DNA]</scope>
    <source>
        <strain evidence="9">K</strain>
    </source>
</reference>
<evidence type="ECO:0000256" key="5">
    <source>
        <dbReference type="SAM" id="MobiDB-lite"/>
    </source>
</evidence>
<keyword evidence="2" id="KW-0238">DNA-binding</keyword>
<protein>
    <recommendedName>
        <fullName evidence="11">Myb-like DNA-binding domain containing protein</fullName>
    </recommendedName>
</protein>
<keyword evidence="4" id="KW-0539">Nucleus</keyword>
<dbReference type="CDD" id="cd00167">
    <property type="entry name" value="SANT"/>
    <property type="match status" value="2"/>
</dbReference>
<proteinExistence type="predicted"/>
<dbReference type="AlphaFoldDB" id="A0A1J4KL94"/>
<dbReference type="PANTHER" id="PTHR46621">
    <property type="entry name" value="SNRNA-ACTIVATING PROTEIN COMPLEX SUBUNIT 4"/>
    <property type="match status" value="1"/>
</dbReference>
<gene>
    <name evidence="9" type="ORF">TRFO_20209</name>
</gene>
<name>A0A1J4KL94_9EUKA</name>
<feature type="domain" description="HTH myb-type" evidence="8">
    <location>
        <begin position="148"/>
        <end position="196"/>
    </location>
</feature>
<accession>A0A1J4KL94</accession>
<evidence type="ECO:0000256" key="4">
    <source>
        <dbReference type="ARBA" id="ARBA00023242"/>
    </source>
</evidence>
<dbReference type="Proteomes" id="UP000179807">
    <property type="component" value="Unassembled WGS sequence"/>
</dbReference>
<comment type="caution">
    <text evidence="9">The sequence shown here is derived from an EMBL/GenBank/DDBJ whole genome shotgun (WGS) entry which is preliminary data.</text>
</comment>
<feature type="domain" description="SANT" evidence="7">
    <location>
        <begin position="204"/>
        <end position="256"/>
    </location>
</feature>
<dbReference type="GO" id="GO:0019185">
    <property type="term" value="C:snRNA-activating protein complex"/>
    <property type="evidence" value="ECO:0007669"/>
    <property type="project" value="TreeGrafter"/>
</dbReference>
<keyword evidence="3" id="KW-0804">Transcription</keyword>
<evidence type="ECO:0000256" key="2">
    <source>
        <dbReference type="ARBA" id="ARBA00023125"/>
    </source>
</evidence>
<feature type="compositionally biased region" description="Polar residues" evidence="5">
    <location>
        <begin position="396"/>
        <end position="407"/>
    </location>
</feature>
<dbReference type="Gene3D" id="1.10.10.60">
    <property type="entry name" value="Homeodomain-like"/>
    <property type="match status" value="2"/>
</dbReference>
<dbReference type="InterPro" id="IPR017884">
    <property type="entry name" value="SANT_dom"/>
</dbReference>
<evidence type="ECO:0000313" key="10">
    <source>
        <dbReference type="Proteomes" id="UP000179807"/>
    </source>
</evidence>
<dbReference type="RefSeq" id="XP_068363606.1">
    <property type="nucleotide sequence ID" value="XM_068501270.1"/>
</dbReference>
<dbReference type="InterPro" id="IPR017930">
    <property type="entry name" value="Myb_dom"/>
</dbReference>
<evidence type="ECO:0008006" key="11">
    <source>
        <dbReference type="Google" id="ProtNLM"/>
    </source>
</evidence>
<dbReference type="InterPro" id="IPR009057">
    <property type="entry name" value="Homeodomain-like_sf"/>
</dbReference>
<dbReference type="GO" id="GO:0000978">
    <property type="term" value="F:RNA polymerase II cis-regulatory region sequence-specific DNA binding"/>
    <property type="evidence" value="ECO:0007669"/>
    <property type="project" value="TreeGrafter"/>
</dbReference>
<feature type="domain" description="Myb-like" evidence="6">
    <location>
        <begin position="148"/>
        <end position="200"/>
    </location>
</feature>
<dbReference type="PANTHER" id="PTHR46621:SF1">
    <property type="entry name" value="SNRNA-ACTIVATING PROTEIN COMPLEX SUBUNIT 4"/>
    <property type="match status" value="1"/>
</dbReference>
<keyword evidence="1" id="KW-0805">Transcription regulation</keyword>
<dbReference type="PROSITE" id="PS51293">
    <property type="entry name" value="SANT"/>
    <property type="match status" value="1"/>
</dbReference>
<dbReference type="SMART" id="SM00717">
    <property type="entry name" value="SANT"/>
    <property type="match status" value="2"/>
</dbReference>
<dbReference type="PROSITE" id="PS50090">
    <property type="entry name" value="MYB_LIKE"/>
    <property type="match status" value="2"/>
</dbReference>
<dbReference type="GO" id="GO:0001006">
    <property type="term" value="F:RNA polymerase III type 3 promoter sequence-specific DNA binding"/>
    <property type="evidence" value="ECO:0007669"/>
    <property type="project" value="TreeGrafter"/>
</dbReference>
<dbReference type="InterPro" id="IPR051575">
    <property type="entry name" value="Myb-like_DNA-bd"/>
</dbReference>
<feature type="domain" description="Myb-like" evidence="6">
    <location>
        <begin position="201"/>
        <end position="252"/>
    </location>
</feature>
<dbReference type="PROSITE" id="PS51294">
    <property type="entry name" value="HTH_MYB"/>
    <property type="match status" value="2"/>
</dbReference>
<evidence type="ECO:0000256" key="3">
    <source>
        <dbReference type="ARBA" id="ARBA00023163"/>
    </source>
</evidence>
<dbReference type="GeneID" id="94835974"/>
<dbReference type="OrthoDB" id="39591at2759"/>
<dbReference type="GO" id="GO:0042796">
    <property type="term" value="P:snRNA transcription by RNA polymerase III"/>
    <property type="evidence" value="ECO:0007669"/>
    <property type="project" value="TreeGrafter"/>
</dbReference>
<feature type="region of interest" description="Disordered" evidence="5">
    <location>
        <begin position="393"/>
        <end position="413"/>
    </location>
</feature>
<organism evidence="9 10">
    <name type="scientific">Tritrichomonas foetus</name>
    <dbReference type="NCBI Taxonomy" id="1144522"/>
    <lineage>
        <taxon>Eukaryota</taxon>
        <taxon>Metamonada</taxon>
        <taxon>Parabasalia</taxon>
        <taxon>Tritrichomonadida</taxon>
        <taxon>Tritrichomonadidae</taxon>
        <taxon>Tritrichomonas</taxon>
    </lineage>
</organism>
<dbReference type="EMBL" id="MLAK01000610">
    <property type="protein sequence ID" value="OHT10470.1"/>
    <property type="molecule type" value="Genomic_DNA"/>
</dbReference>
<dbReference type="Pfam" id="PF00249">
    <property type="entry name" value="Myb_DNA-binding"/>
    <property type="match status" value="2"/>
</dbReference>
<evidence type="ECO:0000313" key="9">
    <source>
        <dbReference type="EMBL" id="OHT10470.1"/>
    </source>
</evidence>
<evidence type="ECO:0000259" key="7">
    <source>
        <dbReference type="PROSITE" id="PS51293"/>
    </source>
</evidence>
<evidence type="ECO:0000256" key="1">
    <source>
        <dbReference type="ARBA" id="ARBA00023015"/>
    </source>
</evidence>
<dbReference type="SUPFAM" id="SSF46689">
    <property type="entry name" value="Homeodomain-like"/>
    <property type="match status" value="2"/>
</dbReference>
<sequence length="484" mass="54904">MDFNEFVIPFLKLQFLIRIFNMETIENQKSKLPPQRSTRIPIMEKKIVAVLEYVLSLYPDVPVGGHAQQVQVFGIMYNFLKGQINYDNASSMMNNLIGNSAPIDKTQGIMSVTSTPIPHPDSDSPSSTILTTSSPISNSISETNEIASSRKKTRVWSTYEDERLLFGIIKFGLDNWTMVSRFVGNGRNRSQCSQRWFRGLDPHLSKNHWTKSEENLLIHLVTSYGERNWTKIAMKMGNRSDIQCRYHYKQLIKERESSALLNSSSSISNITPNNINNITINSEFVGMNNINDNLLFFPGFDNNFDNNQTNCNSMLSGTFFCNSGNTISPGEQGNTNTNSSIFSSFNQSEICGIRNNHDNKFCFDPKLLSPFLKPSSESPPKLFPTINNQNEEKEQCLSSQNDMSNSDSLDDENKEMMGVFDSDNSKKSNHSIIENNFDLLFESENHDQFDKSNENNGVHDILFPTPSFPKISLPQFDGSLFAYF</sequence>
<keyword evidence="10" id="KW-1185">Reference proteome</keyword>
<evidence type="ECO:0000259" key="8">
    <source>
        <dbReference type="PROSITE" id="PS51294"/>
    </source>
</evidence>
<evidence type="ECO:0000259" key="6">
    <source>
        <dbReference type="PROSITE" id="PS50090"/>
    </source>
</evidence>
<dbReference type="VEuPathDB" id="TrichDB:TRFO_20209"/>
<feature type="domain" description="HTH myb-type" evidence="8">
    <location>
        <begin position="201"/>
        <end position="256"/>
    </location>
</feature>
<dbReference type="InterPro" id="IPR001005">
    <property type="entry name" value="SANT/Myb"/>
</dbReference>